<protein>
    <submittedName>
        <fullName evidence="1">Uncharacterized protein</fullName>
    </submittedName>
</protein>
<dbReference type="KEGG" id="ptrt:HU722_0025390"/>
<organism evidence="1">
    <name type="scientific">Pseudomonas tritici</name>
    <dbReference type="NCBI Taxonomy" id="2745518"/>
    <lineage>
        <taxon>Bacteria</taxon>
        <taxon>Pseudomonadati</taxon>
        <taxon>Pseudomonadota</taxon>
        <taxon>Gammaproteobacteria</taxon>
        <taxon>Pseudomonadales</taxon>
        <taxon>Pseudomonadaceae</taxon>
        <taxon>Pseudomonas</taxon>
    </lineage>
</organism>
<evidence type="ECO:0000313" key="1">
    <source>
        <dbReference type="EMBL" id="MBC3292207.1"/>
    </source>
</evidence>
<sequence>MAKFKVAHIHEQGNDMIIIPLDSSFNSKTDGQQADAMEAFQIAASSAGLRGAVVLIWKSGSYVKFRGPQQWHPFLKSPGIYQLVMANINKELTIH</sequence>
<reference evidence="1" key="1">
    <citation type="journal article" date="2020" name="Microorganisms">
        <title>Reliable Identification of Environmental Pseudomonas Isolates Using the rpoD Gene.</title>
        <authorList>
            <consortium name="The Broad Institute Genome Sequencing Platform"/>
            <person name="Girard L."/>
            <person name="Lood C."/>
            <person name="Rokni-Zadeh H."/>
            <person name="van Noort V."/>
            <person name="Lavigne R."/>
            <person name="De Mot R."/>
        </authorList>
    </citation>
    <scope>NUCLEOTIDE SEQUENCE [LARGE SCALE GENOMIC DNA]</scope>
    <source>
        <strain evidence="1">SWRI145</strain>
    </source>
</reference>
<reference evidence="2" key="2">
    <citation type="submission" date="2021-06" db="EMBL/GenBank/DDBJ databases">
        <title>Updating the genus Pseudomonas: Description of 43 new species and partition of the Pseudomonas putida group.</title>
        <authorList>
            <person name="Girard L."/>
            <person name="Lood C."/>
            <person name="Vandamme P."/>
            <person name="Rokni-Zadeh H."/>
            <person name="van Noort V."/>
            <person name="Hofte M."/>
            <person name="Lavigne R."/>
            <person name="De Mot R."/>
        </authorList>
    </citation>
    <scope>NUCLEOTIDE SEQUENCE</scope>
    <source>
        <strain evidence="2">SWRI145</strain>
    </source>
</reference>
<name>A0A8H9YP90_9PSED</name>
<keyword evidence="3" id="KW-1185">Reference proteome</keyword>
<evidence type="ECO:0000313" key="3">
    <source>
        <dbReference type="Proteomes" id="UP000615613"/>
    </source>
</evidence>
<dbReference type="RefSeq" id="WP_186753083.1">
    <property type="nucleotide sequence ID" value="NZ_CP077084.1"/>
</dbReference>
<dbReference type="EMBL" id="CP077084">
    <property type="protein sequence ID" value="QXH83268.1"/>
    <property type="molecule type" value="Genomic_DNA"/>
</dbReference>
<dbReference type="EMBL" id="JABWQF010000006">
    <property type="protein sequence ID" value="MBC3292207.1"/>
    <property type="molecule type" value="Genomic_DNA"/>
</dbReference>
<evidence type="ECO:0000313" key="2">
    <source>
        <dbReference type="EMBL" id="QXH83268.1"/>
    </source>
</evidence>
<dbReference type="Proteomes" id="UP000615613">
    <property type="component" value="Chromosome"/>
</dbReference>
<accession>A0A8H9YP90</accession>
<dbReference type="AlphaFoldDB" id="A0A8H9YP90"/>
<proteinExistence type="predicted"/>
<gene>
    <name evidence="2" type="ORF">HU722_0025390</name>
    <name evidence="1" type="ORF">HU722_11820</name>
</gene>